<evidence type="ECO:0000313" key="1">
    <source>
        <dbReference type="EMBL" id="SPJ32262.1"/>
    </source>
</evidence>
<dbReference type="EMBL" id="ONZI01000001">
    <property type="protein sequence ID" value="SPJ32262.1"/>
    <property type="molecule type" value="Genomic_DNA"/>
</dbReference>
<sequence>MENSHESNQLHFFTNNSDILPKPHVITNLLPKLAQFDLMPTYGQEFNPNSGEKRQFIIMMSPDEKIRVEFQLRRIVIVSEASSQQEFKGDAISILKKLYEIYPSKKGNRISILNTRIYEGDLQEYSDLYKKLFTYHQADPFEWENQIAERENIEGSEEVFNCISTIRRCQISAAFMNNGDITDAIVNEIDINTLPTKTEERFDLNNSIQTYEKLFEKSGSSMSKLNRYF</sequence>
<dbReference type="AlphaFoldDB" id="A0A2R8CHH2"/>
<dbReference type="Proteomes" id="UP000244934">
    <property type="component" value="Unassembled WGS sequence"/>
</dbReference>
<keyword evidence="2" id="KW-1185">Reference proteome</keyword>
<organism evidence="1 2">
    <name type="scientific">Kushneria phyllosphaerae</name>
    <dbReference type="NCBI Taxonomy" id="2100822"/>
    <lineage>
        <taxon>Bacteria</taxon>
        <taxon>Pseudomonadati</taxon>
        <taxon>Pseudomonadota</taxon>
        <taxon>Gammaproteobacteria</taxon>
        <taxon>Oceanospirillales</taxon>
        <taxon>Halomonadaceae</taxon>
        <taxon>Kushneria</taxon>
    </lineage>
</organism>
<dbReference type="OrthoDB" id="7061000at2"/>
<evidence type="ECO:0000313" key="2">
    <source>
        <dbReference type="Proteomes" id="UP000244934"/>
    </source>
</evidence>
<reference evidence="2" key="1">
    <citation type="submission" date="2018-03" db="EMBL/GenBank/DDBJ databases">
        <authorList>
            <person name="Navarro De La Torre S."/>
        </authorList>
    </citation>
    <scope>NUCLEOTIDE SEQUENCE [LARGE SCALE GENOMIC DNA]</scope>
    <source>
        <strain evidence="2">EAod3</strain>
    </source>
</reference>
<gene>
    <name evidence="1" type="ORF">KSP9073_00262</name>
</gene>
<protein>
    <submittedName>
        <fullName evidence="1">Uncharacterized protein</fullName>
    </submittedName>
</protein>
<name>A0A2R8CHH2_9GAMM</name>
<accession>A0A2R8CHH2</accession>
<proteinExistence type="predicted"/>
<dbReference type="RefSeq" id="WP_133240962.1">
    <property type="nucleotide sequence ID" value="NZ_ONZI01000001.1"/>
</dbReference>